<dbReference type="CDD" id="cd02966">
    <property type="entry name" value="TlpA_like_family"/>
    <property type="match status" value="1"/>
</dbReference>
<proteinExistence type="predicted"/>
<evidence type="ECO:0000256" key="2">
    <source>
        <dbReference type="ARBA" id="ARBA00022748"/>
    </source>
</evidence>
<feature type="domain" description="Thioredoxin" evidence="6">
    <location>
        <begin position="221"/>
        <end position="359"/>
    </location>
</feature>
<dbReference type="InterPro" id="IPR025380">
    <property type="entry name" value="DUF4369"/>
</dbReference>
<reference evidence="7 8" key="1">
    <citation type="submission" date="2016-11" db="EMBL/GenBank/DDBJ databases">
        <authorList>
            <person name="Jaros S."/>
            <person name="Januszkiewicz K."/>
            <person name="Wedrychowicz H."/>
        </authorList>
    </citation>
    <scope>NUCLEOTIDE SEQUENCE [LARGE SCALE GENOMIC DNA]</scope>
    <source>
        <strain evidence="7 8">DSM 26897</strain>
    </source>
</reference>
<keyword evidence="2" id="KW-0201">Cytochrome c-type biogenesis</keyword>
<dbReference type="PANTHER" id="PTHR42852">
    <property type="entry name" value="THIOL:DISULFIDE INTERCHANGE PROTEIN DSBE"/>
    <property type="match status" value="1"/>
</dbReference>
<dbReference type="PANTHER" id="PTHR42852:SF6">
    <property type="entry name" value="THIOL:DISULFIDE INTERCHANGE PROTEIN DSBE"/>
    <property type="match status" value="1"/>
</dbReference>
<keyword evidence="5" id="KW-0732">Signal</keyword>
<dbReference type="InterPro" id="IPR000866">
    <property type="entry name" value="AhpC/TSA"/>
</dbReference>
<dbReference type="Pfam" id="PF00578">
    <property type="entry name" value="AhpC-TSA"/>
    <property type="match status" value="1"/>
</dbReference>
<dbReference type="GO" id="GO:0016209">
    <property type="term" value="F:antioxidant activity"/>
    <property type="evidence" value="ECO:0007669"/>
    <property type="project" value="InterPro"/>
</dbReference>
<comment type="subcellular location">
    <subcellularLocation>
        <location evidence="1">Cell envelope</location>
    </subcellularLocation>
</comment>
<evidence type="ECO:0000259" key="6">
    <source>
        <dbReference type="PROSITE" id="PS51352"/>
    </source>
</evidence>
<dbReference type="GO" id="GO:0017004">
    <property type="term" value="P:cytochrome complex assembly"/>
    <property type="evidence" value="ECO:0007669"/>
    <property type="project" value="UniProtKB-KW"/>
</dbReference>
<evidence type="ECO:0000256" key="5">
    <source>
        <dbReference type="SAM" id="SignalP"/>
    </source>
</evidence>
<evidence type="ECO:0000313" key="8">
    <source>
        <dbReference type="Proteomes" id="UP000184368"/>
    </source>
</evidence>
<dbReference type="STRING" id="1302690.BUE76_15160"/>
<sequence>MKRIFLLLALAPTLLFAQNKGFTLNGKIAGLPDGSEVKLTSANEGSALLAKGTAKGGAFQLTGKLEEPGLYYLTVGKEQPQHIYLENAAIKVNGQAKELKTMKVEGSTAHTDFEAFRDRFNPLVGELQATMAKAERSQDAAEQANLSRRFDSLKNVVNTEVGKYISARPASYVSPFLLFITAQILEDPTVMEQRFNQLSEPVRNSQIGKSLAGFIADTKIGAIGTDAPDFTQNDVTGNPVKLSSLRGKYVLVDFWASWCKPCRMENPNVVAAYQKYNPKNFTVLGVSLDRDKDAWVKAIEKDGLSWTQVSDLKFWNNEAAAIYKVQAIPQNFLVDPNGKIVGKNLRGAALDAKLEELLK</sequence>
<dbReference type="InterPro" id="IPR050553">
    <property type="entry name" value="Thioredoxin_ResA/DsbE_sf"/>
</dbReference>
<dbReference type="InterPro" id="IPR013766">
    <property type="entry name" value="Thioredoxin_domain"/>
</dbReference>
<dbReference type="Gene3D" id="3.40.30.10">
    <property type="entry name" value="Glutaredoxin"/>
    <property type="match status" value="1"/>
</dbReference>
<dbReference type="EMBL" id="FQUO01000004">
    <property type="protein sequence ID" value="SHF02203.1"/>
    <property type="molecule type" value="Genomic_DNA"/>
</dbReference>
<feature type="chain" id="PRO_5011979438" evidence="5">
    <location>
        <begin position="18"/>
        <end position="359"/>
    </location>
</feature>
<keyword evidence="4" id="KW-0676">Redox-active center</keyword>
<keyword evidence="3" id="KW-1015">Disulfide bond</keyword>
<dbReference type="RefSeq" id="WP_083596411.1">
    <property type="nucleotide sequence ID" value="NZ_FQUO01000004.1"/>
</dbReference>
<evidence type="ECO:0000256" key="4">
    <source>
        <dbReference type="ARBA" id="ARBA00023284"/>
    </source>
</evidence>
<dbReference type="AlphaFoldDB" id="A0A1M4Y9A2"/>
<gene>
    <name evidence="7" type="ORF">SAMN05444008_104199</name>
</gene>
<name>A0A1M4Y9A2_9BACT</name>
<dbReference type="Proteomes" id="UP000184368">
    <property type="component" value="Unassembled WGS sequence"/>
</dbReference>
<keyword evidence="8" id="KW-1185">Reference proteome</keyword>
<dbReference type="GO" id="GO:0016491">
    <property type="term" value="F:oxidoreductase activity"/>
    <property type="evidence" value="ECO:0007669"/>
    <property type="project" value="InterPro"/>
</dbReference>
<feature type="signal peptide" evidence="5">
    <location>
        <begin position="1"/>
        <end position="17"/>
    </location>
</feature>
<accession>A0A1M4Y9A2</accession>
<dbReference type="GO" id="GO:0030313">
    <property type="term" value="C:cell envelope"/>
    <property type="evidence" value="ECO:0007669"/>
    <property type="project" value="UniProtKB-SubCell"/>
</dbReference>
<evidence type="ECO:0000256" key="3">
    <source>
        <dbReference type="ARBA" id="ARBA00023157"/>
    </source>
</evidence>
<dbReference type="PROSITE" id="PS51352">
    <property type="entry name" value="THIOREDOXIN_2"/>
    <property type="match status" value="1"/>
</dbReference>
<evidence type="ECO:0000313" key="7">
    <source>
        <dbReference type="EMBL" id="SHF02203.1"/>
    </source>
</evidence>
<dbReference type="SUPFAM" id="SSF52833">
    <property type="entry name" value="Thioredoxin-like"/>
    <property type="match status" value="1"/>
</dbReference>
<dbReference type="OrthoDB" id="6399635at2"/>
<evidence type="ECO:0000256" key="1">
    <source>
        <dbReference type="ARBA" id="ARBA00004196"/>
    </source>
</evidence>
<organism evidence="7 8">
    <name type="scientific">Cnuella takakiae</name>
    <dbReference type="NCBI Taxonomy" id="1302690"/>
    <lineage>
        <taxon>Bacteria</taxon>
        <taxon>Pseudomonadati</taxon>
        <taxon>Bacteroidota</taxon>
        <taxon>Chitinophagia</taxon>
        <taxon>Chitinophagales</taxon>
        <taxon>Chitinophagaceae</taxon>
        <taxon>Cnuella</taxon>
    </lineage>
</organism>
<dbReference type="InterPro" id="IPR036249">
    <property type="entry name" value="Thioredoxin-like_sf"/>
</dbReference>
<dbReference type="Pfam" id="PF14289">
    <property type="entry name" value="DUF4369"/>
    <property type="match status" value="1"/>
</dbReference>
<protein>
    <submittedName>
        <fullName evidence="7">Peroxiredoxin</fullName>
    </submittedName>
</protein>